<name>A0A9W7DZK5_9STRA</name>
<dbReference type="InterPro" id="IPR011053">
    <property type="entry name" value="Single_hybrid_motif"/>
</dbReference>
<organism evidence="2 3">
    <name type="scientific">Triparma retinervis</name>
    <dbReference type="NCBI Taxonomy" id="2557542"/>
    <lineage>
        <taxon>Eukaryota</taxon>
        <taxon>Sar</taxon>
        <taxon>Stramenopiles</taxon>
        <taxon>Ochrophyta</taxon>
        <taxon>Bolidophyceae</taxon>
        <taxon>Parmales</taxon>
        <taxon>Triparmaceae</taxon>
        <taxon>Triparma</taxon>
    </lineage>
</organism>
<comment type="caution">
    <text evidence="2">The sequence shown here is derived from an EMBL/GenBank/DDBJ whole genome shotgun (WGS) entry which is preliminary data.</text>
</comment>
<proteinExistence type="predicted"/>
<reference evidence="2" key="1">
    <citation type="submission" date="2022-07" db="EMBL/GenBank/DDBJ databases">
        <title>Genome analysis of Parmales, a sister group of diatoms, reveals the evolutionary specialization of diatoms from phago-mixotrophs to photoautotrophs.</title>
        <authorList>
            <person name="Ban H."/>
            <person name="Sato S."/>
            <person name="Yoshikawa S."/>
            <person name="Kazumasa Y."/>
            <person name="Nakamura Y."/>
            <person name="Ichinomiya M."/>
            <person name="Saitoh K."/>
            <person name="Sato N."/>
            <person name="Blanc-Mathieu R."/>
            <person name="Endo H."/>
            <person name="Kuwata A."/>
            <person name="Ogata H."/>
        </authorList>
    </citation>
    <scope>NUCLEOTIDE SEQUENCE</scope>
</reference>
<dbReference type="Gene3D" id="2.40.50.100">
    <property type="match status" value="1"/>
</dbReference>
<keyword evidence="3" id="KW-1185">Reference proteome</keyword>
<gene>
    <name evidence="2" type="ORF">TrRE_jg12812</name>
</gene>
<sequence>MPFIDTDLDGASNKARVLRWYKRPGDIIEEGDTICDVEIDFDPKEVFEDHELMPVRDAVRDDNIHFQTKHDDQDYEDSGEGDGSAEGDGAEGDSEDNNKNNNETNEDKTNEDKTNEGELKGYGGSTVGSSESIIFGMDCEDEGIMGDQFLKAFESGCTQEDYEKWEKGNNVICEILCYEEEGWREKYGNGGDKQE</sequence>
<evidence type="ECO:0000313" key="2">
    <source>
        <dbReference type="EMBL" id="GMH60513.1"/>
    </source>
</evidence>
<feature type="compositionally biased region" description="Basic and acidic residues" evidence="1">
    <location>
        <begin position="105"/>
        <end position="119"/>
    </location>
</feature>
<accession>A0A9W7DZK5</accession>
<evidence type="ECO:0008006" key="4">
    <source>
        <dbReference type="Google" id="ProtNLM"/>
    </source>
</evidence>
<evidence type="ECO:0000313" key="3">
    <source>
        <dbReference type="Proteomes" id="UP001165082"/>
    </source>
</evidence>
<feature type="compositionally biased region" description="Acidic residues" evidence="1">
    <location>
        <begin position="73"/>
        <end position="95"/>
    </location>
</feature>
<protein>
    <recommendedName>
        <fullName evidence="4">Lipoyl-binding domain-containing protein</fullName>
    </recommendedName>
</protein>
<dbReference type="OrthoDB" id="10399044at2759"/>
<feature type="region of interest" description="Disordered" evidence="1">
    <location>
        <begin position="65"/>
        <end position="127"/>
    </location>
</feature>
<dbReference type="SUPFAM" id="SSF51230">
    <property type="entry name" value="Single hybrid motif"/>
    <property type="match status" value="1"/>
</dbReference>
<dbReference type="Proteomes" id="UP001165082">
    <property type="component" value="Unassembled WGS sequence"/>
</dbReference>
<dbReference type="EMBL" id="BRXZ01002365">
    <property type="protein sequence ID" value="GMH60513.1"/>
    <property type="molecule type" value="Genomic_DNA"/>
</dbReference>
<evidence type="ECO:0000256" key="1">
    <source>
        <dbReference type="SAM" id="MobiDB-lite"/>
    </source>
</evidence>
<dbReference type="AlphaFoldDB" id="A0A9W7DZK5"/>